<comment type="caution">
    <text evidence="3">The sequence shown here is derived from an EMBL/GenBank/DDBJ whole genome shotgun (WGS) entry which is preliminary data.</text>
</comment>
<proteinExistence type="predicted"/>
<keyword evidence="2" id="KW-0732">Signal</keyword>
<dbReference type="InterPro" id="IPR011044">
    <property type="entry name" value="Quino_amine_DH_bsu"/>
</dbReference>
<dbReference type="Gene3D" id="2.130.10.10">
    <property type="entry name" value="YVTN repeat-like/Quinoprotein amine dehydrogenase"/>
    <property type="match status" value="1"/>
</dbReference>
<evidence type="ECO:0000256" key="2">
    <source>
        <dbReference type="SAM" id="SignalP"/>
    </source>
</evidence>
<feature type="chain" id="PRO_5046905057" evidence="2">
    <location>
        <begin position="24"/>
        <end position="412"/>
    </location>
</feature>
<gene>
    <name evidence="3" type="ORF">R8Z58_12275</name>
</gene>
<protein>
    <submittedName>
        <fullName evidence="3">ABC transporter</fullName>
    </submittedName>
</protein>
<feature type="compositionally biased region" description="Low complexity" evidence="1">
    <location>
        <begin position="24"/>
        <end position="38"/>
    </location>
</feature>
<dbReference type="Proteomes" id="UP001283109">
    <property type="component" value="Unassembled WGS sequence"/>
</dbReference>
<dbReference type="RefSeq" id="WP_318354050.1">
    <property type="nucleotide sequence ID" value="NZ_JAWQEV010000003.1"/>
</dbReference>
<dbReference type="InterPro" id="IPR015943">
    <property type="entry name" value="WD40/YVTN_repeat-like_dom_sf"/>
</dbReference>
<feature type="region of interest" description="Disordered" evidence="1">
    <location>
        <begin position="24"/>
        <end position="47"/>
    </location>
</feature>
<evidence type="ECO:0000256" key="1">
    <source>
        <dbReference type="SAM" id="MobiDB-lite"/>
    </source>
</evidence>
<dbReference type="SUPFAM" id="SSF50969">
    <property type="entry name" value="YVTN repeat-like/Quinoprotein amine dehydrogenase"/>
    <property type="match status" value="1"/>
</dbReference>
<evidence type="ECO:0000313" key="4">
    <source>
        <dbReference type="Proteomes" id="UP001283109"/>
    </source>
</evidence>
<accession>A0ABU4H2K2</accession>
<name>A0ABU4H2K2_9MICO</name>
<evidence type="ECO:0000313" key="3">
    <source>
        <dbReference type="EMBL" id="MDW4573551.1"/>
    </source>
</evidence>
<sequence>MLHRSRLLTVLLAATALTLTGCAAPTSPAAAPEESTAPGGHGDIAGARELSEPPLALVTVDPAGAVHQLDLLDESVAELGAVPAPTNATTDGRYVFADSGDGVAIVDSGRWTWDHVDHFHYYLAEPALLGEVAGRGPATVATTMSSTTGGTGVFLAGSGEAVLLDTEALSKGDIVERFRIQTAPHEGLVVPLGSFALTTEPRQGVAASVIVREEDGMPVPGVSAECADARGTITTRVGAVIGCADGALLATLADGAVELERIPYPEGVAAPSATAFAGRDGRPTVAAVAGAQGIWLLDTRERAWTLLPVDRPIVQATAVDDEAAHVLALAADGRVLVIDGTTGALVAQTEPLVADPTVTDAAAPALIADQHRAYLNAPAERRLYEIDYADGARIARTFDAPAEPAFLAETGR</sequence>
<reference evidence="3 4" key="1">
    <citation type="submission" date="2023-11" db="EMBL/GenBank/DDBJ databases">
        <title>Draft genome sequence of Microbacterium arthrosphaerae JCM 30492.</title>
        <authorList>
            <person name="Zhang G."/>
            <person name="Ding Y."/>
        </authorList>
    </citation>
    <scope>NUCLEOTIDE SEQUENCE [LARGE SCALE GENOMIC DNA]</scope>
    <source>
        <strain evidence="3 4">JCM 30492</strain>
    </source>
</reference>
<dbReference type="PROSITE" id="PS51257">
    <property type="entry name" value="PROKAR_LIPOPROTEIN"/>
    <property type="match status" value="1"/>
</dbReference>
<feature type="signal peptide" evidence="2">
    <location>
        <begin position="1"/>
        <end position="23"/>
    </location>
</feature>
<keyword evidence="4" id="KW-1185">Reference proteome</keyword>
<organism evidence="3 4">
    <name type="scientific">Microbacterium arthrosphaerae</name>
    <dbReference type="NCBI Taxonomy" id="792652"/>
    <lineage>
        <taxon>Bacteria</taxon>
        <taxon>Bacillati</taxon>
        <taxon>Actinomycetota</taxon>
        <taxon>Actinomycetes</taxon>
        <taxon>Micrococcales</taxon>
        <taxon>Microbacteriaceae</taxon>
        <taxon>Microbacterium</taxon>
    </lineage>
</organism>
<dbReference type="EMBL" id="JAWQEV010000003">
    <property type="protein sequence ID" value="MDW4573551.1"/>
    <property type="molecule type" value="Genomic_DNA"/>
</dbReference>